<organism evidence="1 2">
    <name type="scientific">Lindgomyces ingoldianus</name>
    <dbReference type="NCBI Taxonomy" id="673940"/>
    <lineage>
        <taxon>Eukaryota</taxon>
        <taxon>Fungi</taxon>
        <taxon>Dikarya</taxon>
        <taxon>Ascomycota</taxon>
        <taxon>Pezizomycotina</taxon>
        <taxon>Dothideomycetes</taxon>
        <taxon>Pleosporomycetidae</taxon>
        <taxon>Pleosporales</taxon>
        <taxon>Lindgomycetaceae</taxon>
        <taxon>Lindgomyces</taxon>
    </lineage>
</organism>
<evidence type="ECO:0000313" key="2">
    <source>
        <dbReference type="Proteomes" id="UP000799755"/>
    </source>
</evidence>
<sequence length="181" mass="20297">MRPELETLLAIVRFIDVNSLPLYKKVKEALAEPTFMENEGYLEIYCRHAYAHSTISGIETLLAVLKGPDMESPSDYDDSGEEMERATAEPHDHVRPLQTVVTRERGVYDGEDSNDILREVGGGYFKVNWLTEPLWRSVGLVHLIYGNHAGINTVYTYAALVIGVPSVNQRRGITGLPVELH</sequence>
<reference evidence="1" key="1">
    <citation type="journal article" date="2020" name="Stud. Mycol.">
        <title>101 Dothideomycetes genomes: a test case for predicting lifestyles and emergence of pathogens.</title>
        <authorList>
            <person name="Haridas S."/>
            <person name="Albert R."/>
            <person name="Binder M."/>
            <person name="Bloem J."/>
            <person name="Labutti K."/>
            <person name="Salamov A."/>
            <person name="Andreopoulos B."/>
            <person name="Baker S."/>
            <person name="Barry K."/>
            <person name="Bills G."/>
            <person name="Bluhm B."/>
            <person name="Cannon C."/>
            <person name="Castanera R."/>
            <person name="Culley D."/>
            <person name="Daum C."/>
            <person name="Ezra D."/>
            <person name="Gonzalez J."/>
            <person name="Henrissat B."/>
            <person name="Kuo A."/>
            <person name="Liang C."/>
            <person name="Lipzen A."/>
            <person name="Lutzoni F."/>
            <person name="Magnuson J."/>
            <person name="Mondo S."/>
            <person name="Nolan M."/>
            <person name="Ohm R."/>
            <person name="Pangilinan J."/>
            <person name="Park H.-J."/>
            <person name="Ramirez L."/>
            <person name="Alfaro M."/>
            <person name="Sun H."/>
            <person name="Tritt A."/>
            <person name="Yoshinaga Y."/>
            <person name="Zwiers L.-H."/>
            <person name="Turgeon B."/>
            <person name="Goodwin S."/>
            <person name="Spatafora J."/>
            <person name="Crous P."/>
            <person name="Grigoriev I."/>
        </authorList>
    </citation>
    <scope>NUCLEOTIDE SEQUENCE</scope>
    <source>
        <strain evidence="1">ATCC 200398</strain>
    </source>
</reference>
<protein>
    <submittedName>
        <fullName evidence="1">Uncharacterized protein</fullName>
    </submittedName>
</protein>
<comment type="caution">
    <text evidence="1">The sequence shown here is derived from an EMBL/GenBank/DDBJ whole genome shotgun (WGS) entry which is preliminary data.</text>
</comment>
<accession>A0ACB6QZL5</accession>
<keyword evidence="2" id="KW-1185">Reference proteome</keyword>
<evidence type="ECO:0000313" key="1">
    <source>
        <dbReference type="EMBL" id="KAF2472366.1"/>
    </source>
</evidence>
<name>A0ACB6QZL5_9PLEO</name>
<dbReference type="Proteomes" id="UP000799755">
    <property type="component" value="Unassembled WGS sequence"/>
</dbReference>
<proteinExistence type="predicted"/>
<gene>
    <name evidence="1" type="ORF">BDR25DRAFT_312919</name>
</gene>
<dbReference type="EMBL" id="MU003502">
    <property type="protein sequence ID" value="KAF2472366.1"/>
    <property type="molecule type" value="Genomic_DNA"/>
</dbReference>